<evidence type="ECO:0000256" key="9">
    <source>
        <dbReference type="ARBA" id="ARBA00023049"/>
    </source>
</evidence>
<reference evidence="10 11" key="1">
    <citation type="submission" date="2016-06" db="EMBL/GenBank/DDBJ databases">
        <title>Domibacillus iocasae genome sequencing.</title>
        <authorList>
            <person name="Verma A."/>
            <person name="Pal Y."/>
            <person name="Ojha A.K."/>
            <person name="Krishnamurthi S."/>
        </authorList>
    </citation>
    <scope>NUCLEOTIDE SEQUENCE [LARGE SCALE GENOMIC DNA]</scope>
    <source>
        <strain evidence="10 11">DSM 29979</strain>
    </source>
</reference>
<dbReference type="OrthoDB" id="9803993at2"/>
<dbReference type="PANTHER" id="PTHR34448:SF3">
    <property type="entry name" value="AMINOPEPTIDASE AMPS"/>
    <property type="match status" value="1"/>
</dbReference>
<dbReference type="RefSeq" id="WP_069937975.1">
    <property type="nucleotide sequence ID" value="NZ_MAMP01000020.1"/>
</dbReference>
<evidence type="ECO:0000313" key="10">
    <source>
        <dbReference type="EMBL" id="OES45093.1"/>
    </source>
</evidence>
<name>A0A1E7DPV7_9BACI</name>
<protein>
    <submittedName>
        <fullName evidence="10">Peptidase M29</fullName>
    </submittedName>
</protein>
<dbReference type="InterPro" id="IPR000787">
    <property type="entry name" value="Peptidase_M29"/>
</dbReference>
<organism evidence="10 11">
    <name type="scientific">Domibacillus iocasae</name>
    <dbReference type="NCBI Taxonomy" id="1714016"/>
    <lineage>
        <taxon>Bacteria</taxon>
        <taxon>Bacillati</taxon>
        <taxon>Bacillota</taxon>
        <taxon>Bacilli</taxon>
        <taxon>Bacillales</taxon>
        <taxon>Bacillaceae</taxon>
        <taxon>Domibacillus</taxon>
    </lineage>
</organism>
<dbReference type="InterPro" id="IPR052170">
    <property type="entry name" value="M29_Exopeptidase"/>
</dbReference>
<dbReference type="AlphaFoldDB" id="A0A1E7DPV7"/>
<evidence type="ECO:0000256" key="3">
    <source>
        <dbReference type="ARBA" id="ARBA00001947"/>
    </source>
</evidence>
<keyword evidence="6" id="KW-0645">Protease</keyword>
<dbReference type="EMBL" id="MAMP01000020">
    <property type="protein sequence ID" value="OES45093.1"/>
    <property type="molecule type" value="Genomic_DNA"/>
</dbReference>
<dbReference type="PRINTS" id="PR00919">
    <property type="entry name" value="THERMOPTASE"/>
</dbReference>
<evidence type="ECO:0000256" key="2">
    <source>
        <dbReference type="ARBA" id="ARBA00001946"/>
    </source>
</evidence>
<sequence length="410" mass="45132">MENFQEQLEKYAQLAVSTGVNIQPEQTLVVRAAIDSAQLVRLIVEKAYQAGAKHVYVDWSDDAVSKLKYTLAPEEAFHEFPDWNKQMMESLAQKGAAFMSIVSSGPDLLKGVDGKRIAAYQKAAGAAMKKYREYIQSDKVSWTVIAAPSKDWADKVFSELPEQERIPALWEAIFKAVRANHADPVQAWKDHDARLCEKVAVLNQQHFKSLHYTAPGTDLTIDLPDTHLWVGAGSTNEQGHSFMANMPTEEVFTVPVKTGVNGYVKATKPLSYAGNIIDGFTVTFENGRIVNVTAEEGEDVLKQLVDTDEGSHYLGEVALVPHDSPISNAGILFFNTLFDENASNHLAIGSAYAFCIEGGKEMSQDELEKNGLNTSITHVDFMIGSAEMNIDGIKADGTLEPVFRNGNWVS</sequence>
<comment type="cofactor">
    <cofactor evidence="3">
        <name>Zn(2+)</name>
        <dbReference type="ChEBI" id="CHEBI:29105"/>
    </cofactor>
</comment>
<dbReference type="InterPro" id="IPR035097">
    <property type="entry name" value="M29_N-terminal"/>
</dbReference>
<comment type="caution">
    <text evidence="10">The sequence shown here is derived from an EMBL/GenBank/DDBJ whole genome shotgun (WGS) entry which is preliminary data.</text>
</comment>
<keyword evidence="7" id="KW-0479">Metal-binding</keyword>
<evidence type="ECO:0000256" key="1">
    <source>
        <dbReference type="ARBA" id="ARBA00001941"/>
    </source>
</evidence>
<evidence type="ECO:0000313" key="11">
    <source>
        <dbReference type="Proteomes" id="UP000095658"/>
    </source>
</evidence>
<evidence type="ECO:0000256" key="7">
    <source>
        <dbReference type="ARBA" id="ARBA00022723"/>
    </source>
</evidence>
<evidence type="ECO:0000256" key="5">
    <source>
        <dbReference type="ARBA" id="ARBA00022438"/>
    </source>
</evidence>
<dbReference type="Pfam" id="PF02073">
    <property type="entry name" value="Peptidase_M29"/>
    <property type="match status" value="1"/>
</dbReference>
<dbReference type="PANTHER" id="PTHR34448">
    <property type="entry name" value="AMINOPEPTIDASE"/>
    <property type="match status" value="1"/>
</dbReference>
<keyword evidence="5" id="KW-0031">Aminopeptidase</keyword>
<dbReference type="STRING" id="1714016.BA724_03530"/>
<dbReference type="SUPFAM" id="SSF144052">
    <property type="entry name" value="Thermophilic metalloprotease-like"/>
    <property type="match status" value="1"/>
</dbReference>
<comment type="cofactor">
    <cofactor evidence="2">
        <name>Mg(2+)</name>
        <dbReference type="ChEBI" id="CHEBI:18420"/>
    </cofactor>
</comment>
<comment type="cofactor">
    <cofactor evidence="1">
        <name>Co(2+)</name>
        <dbReference type="ChEBI" id="CHEBI:48828"/>
    </cofactor>
</comment>
<evidence type="ECO:0000256" key="4">
    <source>
        <dbReference type="ARBA" id="ARBA00008236"/>
    </source>
</evidence>
<keyword evidence="11" id="KW-1185">Reference proteome</keyword>
<keyword evidence="8" id="KW-0378">Hydrolase</keyword>
<dbReference type="GO" id="GO:0006508">
    <property type="term" value="P:proteolysis"/>
    <property type="evidence" value="ECO:0007669"/>
    <property type="project" value="UniProtKB-KW"/>
</dbReference>
<dbReference type="Gene3D" id="3.40.1830.10">
    <property type="entry name" value="Thermophilic metalloprotease (M29)"/>
    <property type="match status" value="1"/>
</dbReference>
<accession>A0A1E7DPV7</accession>
<evidence type="ECO:0000256" key="8">
    <source>
        <dbReference type="ARBA" id="ARBA00022801"/>
    </source>
</evidence>
<comment type="similarity">
    <text evidence="4">Belongs to the peptidase M29 family.</text>
</comment>
<dbReference type="Proteomes" id="UP000095658">
    <property type="component" value="Unassembled WGS sequence"/>
</dbReference>
<keyword evidence="9" id="KW-0482">Metalloprotease</keyword>
<evidence type="ECO:0000256" key="6">
    <source>
        <dbReference type="ARBA" id="ARBA00022670"/>
    </source>
</evidence>
<dbReference type="GO" id="GO:0008237">
    <property type="term" value="F:metallopeptidase activity"/>
    <property type="evidence" value="ECO:0007669"/>
    <property type="project" value="UniProtKB-KW"/>
</dbReference>
<proteinExistence type="inferred from homology"/>
<dbReference type="GO" id="GO:0004177">
    <property type="term" value="F:aminopeptidase activity"/>
    <property type="evidence" value="ECO:0007669"/>
    <property type="project" value="UniProtKB-KW"/>
</dbReference>
<gene>
    <name evidence="10" type="ORF">BA724_03530</name>
</gene>
<dbReference type="GO" id="GO:0046872">
    <property type="term" value="F:metal ion binding"/>
    <property type="evidence" value="ECO:0007669"/>
    <property type="project" value="UniProtKB-KW"/>
</dbReference>